<evidence type="ECO:0000256" key="4">
    <source>
        <dbReference type="ARBA" id="ARBA00022679"/>
    </source>
</evidence>
<dbReference type="PROSITE" id="PS00041">
    <property type="entry name" value="HTH_ARAC_FAMILY_1"/>
    <property type="match status" value="1"/>
</dbReference>
<dbReference type="InterPro" id="IPR018062">
    <property type="entry name" value="HTH_AraC-typ_CS"/>
</dbReference>
<feature type="domain" description="Response regulatory" evidence="14">
    <location>
        <begin position="800"/>
        <end position="915"/>
    </location>
</feature>
<dbReference type="Gene3D" id="1.25.40.10">
    <property type="entry name" value="Tetratricopeptide repeat domain"/>
    <property type="match status" value="3"/>
</dbReference>
<keyword evidence="8" id="KW-0804">Transcription</keyword>
<accession>A0A3E1EXK6</accession>
<evidence type="ECO:0000256" key="9">
    <source>
        <dbReference type="PROSITE-ProRule" id="PRU00169"/>
    </source>
</evidence>
<evidence type="ECO:0000259" key="13">
    <source>
        <dbReference type="PROSITE" id="PS50109"/>
    </source>
</evidence>
<evidence type="ECO:0000313" key="16">
    <source>
        <dbReference type="Proteomes" id="UP000257127"/>
    </source>
</evidence>
<dbReference type="InterPro" id="IPR018060">
    <property type="entry name" value="HTH_AraC"/>
</dbReference>
<dbReference type="SUPFAM" id="SSF46689">
    <property type="entry name" value="Homeodomain-like"/>
    <property type="match status" value="1"/>
</dbReference>
<dbReference type="PANTHER" id="PTHR43547">
    <property type="entry name" value="TWO-COMPONENT HISTIDINE KINASE"/>
    <property type="match status" value="1"/>
</dbReference>
<dbReference type="InterPro" id="IPR019734">
    <property type="entry name" value="TPR_rpt"/>
</dbReference>
<keyword evidence="3 9" id="KW-0597">Phosphoprotein</keyword>
<dbReference type="CDD" id="cd00082">
    <property type="entry name" value="HisKA"/>
    <property type="match status" value="1"/>
</dbReference>
<dbReference type="InterPro" id="IPR036097">
    <property type="entry name" value="HisK_dim/P_sf"/>
</dbReference>
<dbReference type="InterPro" id="IPR036890">
    <property type="entry name" value="HATPase_C_sf"/>
</dbReference>
<dbReference type="Gene3D" id="1.10.287.130">
    <property type="match status" value="1"/>
</dbReference>
<keyword evidence="16" id="KW-1185">Reference proteome</keyword>
<organism evidence="15 16">
    <name type="scientific">Brumimicrobium aurantiacum</name>
    <dbReference type="NCBI Taxonomy" id="1737063"/>
    <lineage>
        <taxon>Bacteria</taxon>
        <taxon>Pseudomonadati</taxon>
        <taxon>Bacteroidota</taxon>
        <taxon>Flavobacteriia</taxon>
        <taxon>Flavobacteriales</taxon>
        <taxon>Crocinitomicaceae</taxon>
        <taxon>Brumimicrobium</taxon>
    </lineage>
</organism>
<dbReference type="SMART" id="SM00342">
    <property type="entry name" value="HTH_ARAC"/>
    <property type="match status" value="1"/>
</dbReference>
<dbReference type="Pfam" id="PF00072">
    <property type="entry name" value="Response_reg"/>
    <property type="match status" value="1"/>
</dbReference>
<keyword evidence="10" id="KW-0175">Coiled coil</keyword>
<evidence type="ECO:0000256" key="7">
    <source>
        <dbReference type="ARBA" id="ARBA00023125"/>
    </source>
</evidence>
<dbReference type="GO" id="GO:0043565">
    <property type="term" value="F:sequence-specific DNA binding"/>
    <property type="evidence" value="ECO:0007669"/>
    <property type="project" value="InterPro"/>
</dbReference>
<evidence type="ECO:0000256" key="1">
    <source>
        <dbReference type="ARBA" id="ARBA00000085"/>
    </source>
</evidence>
<keyword evidence="11" id="KW-0472">Membrane</keyword>
<sequence length="1055" mass="121635">MTKSILLIISLVFFVFNLFAQENVFEPIQVNKIRKLEKEIDPDKKNADYAFQLAELARLYSTIKQFDTAISIAESAMHFAKNHNFKKAESSALSSLGSIYFDQGLFEKSQKTLLLAEISLQNNHQEEELGFIYRFMGQNSIQLKDTVEALHYYQKGLAISKKHQDSIRIGFFYDLMGYTYYWKRDYEKAIYHFKLALNIFKTINVNHRIALAAGNIGLCYLEIGDRLNAVQHYIIAAKHYQIDKNKSGEKLTNSKISDIYKDIGSFDLAFQYNQRNKELYKHEKNRLIDVITTRKDGEIYLAQGNYKKAEQLLLNAFDAVKTIDNSKEKSDITLELAKLYFEIEQFDKAIDFAKESQGYAKKLNLSYASMEAEILVAASFIHQGQHHNGKNILMKALNFCLNSKITEQLPFIYKNLSHVEEVYGNNDIALQHYKKYAHFSKAVDKNIYLTSKTINQYEQEKREAIAKAKLEQEKSRRNYLFIGLAVAVILFLVFIRLYFLNRKNIKLEKKNVKLQKQRVDELEKMEEFKSRFLTNITHEFRTPLSLIKGNIEILSERHKNEGLEEHFKEIQDSCNNLLALINQLMKLSKIENKQYQLEFTQNGGLIDFINTTLNLFYSYFHQKNIDLNFKNLTDSNFKEEDFIYSEEAIKSILSNLLSNALKFTPKNGQVNVELHNEGTEFIEIKVIDTGVGVAKEHTEFIFDRFYQANQTRQKTYEGSGIGLAMVKEMALLHGGMVKIETQEGKGATFIVRLKSNKEAQRLLSNEVKTDDVINAPTHSEQPFESIEKSEKDVLNKDKPIVLVIEDHLEIRKLITQNIGNQYQYLEADNGKTGVELAQEYLPDLIISDIMMPKLDGVSLVRNLKENMLTSHIPIILLTAKSSFDDKIEGLEIGADDYLTKPFSIKELRLRIKNILKLKSALKRAFSHATKISKEKSFKSLSKLDKEFIEKIETTISTNLDKVLYGVNDLADEMCLSNSQLTRKIKALINQTPAALIKTARIEKAKELILEGYSVAEVAWKVGYEDPGYFSKAFKKIVKKSPSKFREEQMKQNKTI</sequence>
<dbReference type="Gene3D" id="3.30.565.10">
    <property type="entry name" value="Histidine kinase-like ATPase, C-terminal domain"/>
    <property type="match status" value="1"/>
</dbReference>
<name>A0A3E1EXK6_9FLAO</name>
<dbReference type="InterPro" id="IPR011990">
    <property type="entry name" value="TPR-like_helical_dom_sf"/>
</dbReference>
<keyword evidence="7" id="KW-0238">DNA-binding</keyword>
<evidence type="ECO:0000313" key="15">
    <source>
        <dbReference type="EMBL" id="RFC54193.1"/>
    </source>
</evidence>
<feature type="domain" description="Histidine kinase" evidence="13">
    <location>
        <begin position="535"/>
        <end position="757"/>
    </location>
</feature>
<feature type="coiled-coil region" evidence="10">
    <location>
        <begin position="454"/>
        <end position="531"/>
    </location>
</feature>
<gene>
    <name evidence="15" type="ORF">DXU93_09410</name>
</gene>
<comment type="catalytic activity">
    <reaction evidence="1">
        <text>ATP + protein L-histidine = ADP + protein N-phospho-L-histidine.</text>
        <dbReference type="EC" id="2.7.13.3"/>
    </reaction>
</comment>
<evidence type="ECO:0000256" key="2">
    <source>
        <dbReference type="ARBA" id="ARBA00012438"/>
    </source>
</evidence>
<keyword evidence="5" id="KW-0418">Kinase</keyword>
<dbReference type="SMART" id="SM00387">
    <property type="entry name" value="HATPase_c"/>
    <property type="match status" value="1"/>
</dbReference>
<dbReference type="PROSITE" id="PS01124">
    <property type="entry name" value="HTH_ARAC_FAMILY_2"/>
    <property type="match status" value="1"/>
</dbReference>
<dbReference type="EMBL" id="QURB01000005">
    <property type="protein sequence ID" value="RFC54193.1"/>
    <property type="molecule type" value="Genomic_DNA"/>
</dbReference>
<dbReference type="Proteomes" id="UP000257127">
    <property type="component" value="Unassembled WGS sequence"/>
</dbReference>
<dbReference type="AlphaFoldDB" id="A0A3E1EXK6"/>
<dbReference type="RefSeq" id="WP_116881033.1">
    <property type="nucleotide sequence ID" value="NZ_QURB01000005.1"/>
</dbReference>
<dbReference type="EC" id="2.7.13.3" evidence="2"/>
<evidence type="ECO:0000256" key="5">
    <source>
        <dbReference type="ARBA" id="ARBA00022777"/>
    </source>
</evidence>
<feature type="transmembrane region" description="Helical" evidence="11">
    <location>
        <begin position="479"/>
        <end position="500"/>
    </location>
</feature>
<keyword evidence="4" id="KW-0808">Transferase</keyword>
<dbReference type="PRINTS" id="PR00344">
    <property type="entry name" value="BCTRLSENSOR"/>
</dbReference>
<dbReference type="InterPro" id="IPR005467">
    <property type="entry name" value="His_kinase_dom"/>
</dbReference>
<dbReference type="Pfam" id="PF02518">
    <property type="entry name" value="HATPase_c"/>
    <property type="match status" value="1"/>
</dbReference>
<evidence type="ECO:0000256" key="11">
    <source>
        <dbReference type="SAM" id="Phobius"/>
    </source>
</evidence>
<dbReference type="OrthoDB" id="4457677at2"/>
<comment type="caution">
    <text evidence="15">The sequence shown here is derived from an EMBL/GenBank/DDBJ whole genome shotgun (WGS) entry which is preliminary data.</text>
</comment>
<dbReference type="InterPro" id="IPR011006">
    <property type="entry name" value="CheY-like_superfamily"/>
</dbReference>
<dbReference type="SUPFAM" id="SSF48452">
    <property type="entry name" value="TPR-like"/>
    <property type="match status" value="3"/>
</dbReference>
<dbReference type="InterPro" id="IPR001789">
    <property type="entry name" value="Sig_transdc_resp-reg_receiver"/>
</dbReference>
<dbReference type="SUPFAM" id="SSF55874">
    <property type="entry name" value="ATPase domain of HSP90 chaperone/DNA topoisomerase II/histidine kinase"/>
    <property type="match status" value="1"/>
</dbReference>
<evidence type="ECO:0000256" key="6">
    <source>
        <dbReference type="ARBA" id="ARBA00023015"/>
    </source>
</evidence>
<feature type="modified residue" description="4-aspartylphosphate" evidence="9">
    <location>
        <position position="848"/>
    </location>
</feature>
<dbReference type="FunFam" id="3.30.565.10:FF:000006">
    <property type="entry name" value="Sensor histidine kinase WalK"/>
    <property type="match status" value="1"/>
</dbReference>
<evidence type="ECO:0000256" key="8">
    <source>
        <dbReference type="ARBA" id="ARBA00023163"/>
    </source>
</evidence>
<evidence type="ECO:0000259" key="14">
    <source>
        <dbReference type="PROSITE" id="PS50110"/>
    </source>
</evidence>
<dbReference type="GO" id="GO:0003700">
    <property type="term" value="F:DNA-binding transcription factor activity"/>
    <property type="evidence" value="ECO:0007669"/>
    <property type="project" value="InterPro"/>
</dbReference>
<dbReference type="InterPro" id="IPR003661">
    <property type="entry name" value="HisK_dim/P_dom"/>
</dbReference>
<dbReference type="InterPro" id="IPR004358">
    <property type="entry name" value="Sig_transdc_His_kin-like_C"/>
</dbReference>
<dbReference type="PROSITE" id="PS50109">
    <property type="entry name" value="HIS_KIN"/>
    <property type="match status" value="1"/>
</dbReference>
<keyword evidence="6" id="KW-0805">Transcription regulation</keyword>
<dbReference type="SUPFAM" id="SSF47384">
    <property type="entry name" value="Homodimeric domain of signal transducing histidine kinase"/>
    <property type="match status" value="1"/>
</dbReference>
<dbReference type="PANTHER" id="PTHR43547:SF2">
    <property type="entry name" value="HYBRID SIGNAL TRANSDUCTION HISTIDINE KINASE C"/>
    <property type="match status" value="1"/>
</dbReference>
<reference evidence="15 16" key="1">
    <citation type="submission" date="2018-08" db="EMBL/GenBank/DDBJ databases">
        <title>The draft genome squence of Brumimicrobium sp. N62.</title>
        <authorList>
            <person name="Du Z.-J."/>
            <person name="Luo H.-R."/>
        </authorList>
    </citation>
    <scope>NUCLEOTIDE SEQUENCE [LARGE SCALE GENOMIC DNA]</scope>
    <source>
        <strain evidence="15 16">N62</strain>
    </source>
</reference>
<dbReference type="SMART" id="SM00028">
    <property type="entry name" value="TPR"/>
    <property type="match status" value="7"/>
</dbReference>
<proteinExistence type="predicted"/>
<dbReference type="Pfam" id="PF00512">
    <property type="entry name" value="HisKA"/>
    <property type="match status" value="1"/>
</dbReference>
<dbReference type="InterPro" id="IPR003594">
    <property type="entry name" value="HATPase_dom"/>
</dbReference>
<dbReference type="SUPFAM" id="SSF52172">
    <property type="entry name" value="CheY-like"/>
    <property type="match status" value="1"/>
</dbReference>
<protein>
    <recommendedName>
        <fullName evidence="2">histidine kinase</fullName>
        <ecNumber evidence="2">2.7.13.3</ecNumber>
    </recommendedName>
</protein>
<dbReference type="SMART" id="SM00448">
    <property type="entry name" value="REC"/>
    <property type="match status" value="1"/>
</dbReference>
<dbReference type="InterPro" id="IPR009057">
    <property type="entry name" value="Homeodomain-like_sf"/>
</dbReference>
<keyword evidence="11" id="KW-0812">Transmembrane</keyword>
<dbReference type="Pfam" id="PF12833">
    <property type="entry name" value="HTH_18"/>
    <property type="match status" value="1"/>
</dbReference>
<keyword evidence="11" id="KW-1133">Transmembrane helix</keyword>
<dbReference type="GO" id="GO:0000155">
    <property type="term" value="F:phosphorelay sensor kinase activity"/>
    <property type="evidence" value="ECO:0007669"/>
    <property type="project" value="InterPro"/>
</dbReference>
<dbReference type="Gene3D" id="1.10.10.60">
    <property type="entry name" value="Homeodomain-like"/>
    <property type="match status" value="1"/>
</dbReference>
<dbReference type="SMART" id="SM00388">
    <property type="entry name" value="HisKA"/>
    <property type="match status" value="1"/>
</dbReference>
<evidence type="ECO:0000259" key="12">
    <source>
        <dbReference type="PROSITE" id="PS01124"/>
    </source>
</evidence>
<evidence type="ECO:0000256" key="3">
    <source>
        <dbReference type="ARBA" id="ARBA00022553"/>
    </source>
</evidence>
<feature type="domain" description="HTH araC/xylS-type" evidence="12">
    <location>
        <begin position="949"/>
        <end position="1047"/>
    </location>
</feature>
<dbReference type="Gene3D" id="3.40.50.2300">
    <property type="match status" value="1"/>
</dbReference>
<evidence type="ECO:0000256" key="10">
    <source>
        <dbReference type="SAM" id="Coils"/>
    </source>
</evidence>
<dbReference type="PROSITE" id="PS50110">
    <property type="entry name" value="RESPONSE_REGULATORY"/>
    <property type="match status" value="1"/>
</dbReference>